<dbReference type="InterPro" id="IPR050490">
    <property type="entry name" value="Bact_solute-bd_prot1"/>
</dbReference>
<protein>
    <submittedName>
        <fullName evidence="2">Sugar ABC transporter substrate-binding protein</fullName>
    </submittedName>
</protein>
<evidence type="ECO:0000313" key="2">
    <source>
        <dbReference type="EMBL" id="MDF2258621.1"/>
    </source>
</evidence>
<evidence type="ECO:0000313" key="3">
    <source>
        <dbReference type="Proteomes" id="UP001220022"/>
    </source>
</evidence>
<dbReference type="Pfam" id="PF01547">
    <property type="entry name" value="SBP_bac_1"/>
    <property type="match status" value="1"/>
</dbReference>
<dbReference type="Proteomes" id="UP001220022">
    <property type="component" value="Unassembled WGS sequence"/>
</dbReference>
<evidence type="ECO:0000256" key="1">
    <source>
        <dbReference type="SAM" id="SignalP"/>
    </source>
</evidence>
<keyword evidence="1" id="KW-0732">Signal</keyword>
<feature type="chain" id="PRO_5045643696" evidence="1">
    <location>
        <begin position="25"/>
        <end position="439"/>
    </location>
</feature>
<accession>A0ABT5Z468</accession>
<dbReference type="InterPro" id="IPR006059">
    <property type="entry name" value="SBP"/>
</dbReference>
<dbReference type="Gene3D" id="3.40.190.10">
    <property type="entry name" value="Periplasmic binding protein-like II"/>
    <property type="match status" value="1"/>
</dbReference>
<name>A0ABT5Z468_9ACTN</name>
<dbReference type="PANTHER" id="PTHR43649:SF12">
    <property type="entry name" value="DIACETYLCHITOBIOSE BINDING PROTEIN DASA"/>
    <property type="match status" value="1"/>
</dbReference>
<organism evidence="2 3">
    <name type="scientific">Streptantibioticus ferralitis</name>
    <dbReference type="NCBI Taxonomy" id="236510"/>
    <lineage>
        <taxon>Bacteria</taxon>
        <taxon>Bacillati</taxon>
        <taxon>Actinomycetota</taxon>
        <taxon>Actinomycetes</taxon>
        <taxon>Kitasatosporales</taxon>
        <taxon>Streptomycetaceae</taxon>
        <taxon>Streptantibioticus</taxon>
    </lineage>
</organism>
<keyword evidence="3" id="KW-1185">Reference proteome</keyword>
<dbReference type="PROSITE" id="PS51257">
    <property type="entry name" value="PROKAR_LIPOPROTEIN"/>
    <property type="match status" value="1"/>
</dbReference>
<sequence length="439" mass="45918">MPNPKARALAVVAAALALTATACGGGTTISGSGGNAHPRTLTYWASNQGASLADDKRVLAPELAKFQRQTGIKVKLEVIGWPDLLNRVLAATISGQGPDVLNIGNTWSASLQATGALMPFDAGTLAAIGGRDRFAPAALAATGAAGRDPAAVPLYSLSYGLYWNRKLFRQAGIARPPATWDELTADGRKLTGAGHWGLAVEGASFAENAHHAFILGQQHSADFFTADGRPRFNSPRAVAAVKQFVDFMAKDKITAPGDAEYAAQQSVQDFASGKAAMLMWQSAASSLKAHGMRPDDYGVAPVPFQTADASGRTRVDSMVAGINLAVFRNSQNHDGAVKFVKFMTSTTEQKTLNAAYGSIPPVTQAQGDPAFASADLTTLREVLARTATPLPQVPDESQFETLVGTAVKDLFADAAAGRPVTEASVRAALTKAQQQLPTS</sequence>
<proteinExistence type="predicted"/>
<dbReference type="CDD" id="cd13585">
    <property type="entry name" value="PBP2_TMBP_like"/>
    <property type="match status" value="1"/>
</dbReference>
<feature type="signal peptide" evidence="1">
    <location>
        <begin position="1"/>
        <end position="24"/>
    </location>
</feature>
<dbReference type="EMBL" id="JARHTQ010000017">
    <property type="protein sequence ID" value="MDF2258621.1"/>
    <property type="molecule type" value="Genomic_DNA"/>
</dbReference>
<comment type="caution">
    <text evidence="2">The sequence shown here is derived from an EMBL/GenBank/DDBJ whole genome shotgun (WGS) entry which is preliminary data.</text>
</comment>
<gene>
    <name evidence="2" type="ORF">P2L57_23720</name>
</gene>
<dbReference type="SUPFAM" id="SSF53850">
    <property type="entry name" value="Periplasmic binding protein-like II"/>
    <property type="match status" value="1"/>
</dbReference>
<dbReference type="PANTHER" id="PTHR43649">
    <property type="entry name" value="ARABINOSE-BINDING PROTEIN-RELATED"/>
    <property type="match status" value="1"/>
</dbReference>
<dbReference type="RefSeq" id="WP_275817831.1">
    <property type="nucleotide sequence ID" value="NZ_BAAANM010000010.1"/>
</dbReference>
<reference evidence="2 3" key="1">
    <citation type="submission" date="2023-03" db="EMBL/GenBank/DDBJ databases">
        <title>Draft genome sequence of type strain Streptomyces ferralitis JCM 14344.</title>
        <authorList>
            <person name="Klaysubun C."/>
            <person name="Duangmal K."/>
        </authorList>
    </citation>
    <scope>NUCLEOTIDE SEQUENCE [LARGE SCALE GENOMIC DNA]</scope>
    <source>
        <strain evidence="2 3">JCM 14344</strain>
    </source>
</reference>